<name>A0A9D4Z1K0_CHLVU</name>
<evidence type="ECO:0000313" key="3">
    <source>
        <dbReference type="EMBL" id="KAI3437994.1"/>
    </source>
</evidence>
<proteinExistence type="predicted"/>
<accession>A0A9D4Z1K0</accession>
<dbReference type="InterPro" id="IPR010895">
    <property type="entry name" value="CHRD"/>
</dbReference>
<dbReference type="Pfam" id="PF07452">
    <property type="entry name" value="CHRD"/>
    <property type="match status" value="1"/>
</dbReference>
<keyword evidence="1" id="KW-0732">Signal</keyword>
<sequence length="168" mass="17297">MKAAALIGLLALGLLPHAFANEGSAVLDGSSQVPIGVNTTMTGYWNATASPDGTGVDWTLEVFDAIDVTMAHIHQGGPEDNGPVIVFLVPVGVGSAATTNTLPQLSPPASGADLVYQGRFTAADMGGPAAGNSLEQLYQLFESDGAYVNVHTSAYPNGEIRGQVEWQA</sequence>
<organism evidence="3 4">
    <name type="scientific">Chlorella vulgaris</name>
    <name type="common">Green alga</name>
    <dbReference type="NCBI Taxonomy" id="3077"/>
    <lineage>
        <taxon>Eukaryota</taxon>
        <taxon>Viridiplantae</taxon>
        <taxon>Chlorophyta</taxon>
        <taxon>core chlorophytes</taxon>
        <taxon>Trebouxiophyceae</taxon>
        <taxon>Chlorellales</taxon>
        <taxon>Chlorellaceae</taxon>
        <taxon>Chlorella clade</taxon>
        <taxon>Chlorella</taxon>
    </lineage>
</organism>
<dbReference type="Proteomes" id="UP001055712">
    <property type="component" value="Unassembled WGS sequence"/>
</dbReference>
<evidence type="ECO:0000313" key="4">
    <source>
        <dbReference type="Proteomes" id="UP001055712"/>
    </source>
</evidence>
<reference evidence="3" key="1">
    <citation type="journal article" date="2019" name="Plant J.">
        <title>Chlorella vulgaris genome assembly and annotation reveals the molecular basis for metabolic acclimation to high light conditions.</title>
        <authorList>
            <person name="Cecchin M."/>
            <person name="Marcolungo L."/>
            <person name="Rossato M."/>
            <person name="Girolomoni L."/>
            <person name="Cosentino E."/>
            <person name="Cuine S."/>
            <person name="Li-Beisson Y."/>
            <person name="Delledonne M."/>
            <person name="Ballottari M."/>
        </authorList>
    </citation>
    <scope>NUCLEOTIDE SEQUENCE</scope>
    <source>
        <strain evidence="3">211/11P</strain>
    </source>
</reference>
<dbReference type="AlphaFoldDB" id="A0A9D4Z1K0"/>
<feature type="signal peptide" evidence="1">
    <location>
        <begin position="1"/>
        <end position="20"/>
    </location>
</feature>
<comment type="caution">
    <text evidence="3">The sequence shown here is derived from an EMBL/GenBank/DDBJ whole genome shotgun (WGS) entry which is preliminary data.</text>
</comment>
<feature type="chain" id="PRO_5039105715" description="CHRD domain-containing protein" evidence="1">
    <location>
        <begin position="21"/>
        <end position="168"/>
    </location>
</feature>
<evidence type="ECO:0000256" key="1">
    <source>
        <dbReference type="SAM" id="SignalP"/>
    </source>
</evidence>
<keyword evidence="4" id="KW-1185">Reference proteome</keyword>
<dbReference type="SMART" id="SM00754">
    <property type="entry name" value="CHRD"/>
    <property type="match status" value="1"/>
</dbReference>
<evidence type="ECO:0000259" key="2">
    <source>
        <dbReference type="SMART" id="SM00754"/>
    </source>
</evidence>
<protein>
    <recommendedName>
        <fullName evidence="2">CHRD domain-containing protein</fullName>
    </recommendedName>
</protein>
<feature type="domain" description="CHRD" evidence="2">
    <location>
        <begin position="21"/>
        <end position="166"/>
    </location>
</feature>
<gene>
    <name evidence="3" type="ORF">D9Q98_000437</name>
</gene>
<reference evidence="3" key="2">
    <citation type="submission" date="2020-11" db="EMBL/GenBank/DDBJ databases">
        <authorList>
            <person name="Cecchin M."/>
            <person name="Marcolungo L."/>
            <person name="Rossato M."/>
            <person name="Girolomoni L."/>
            <person name="Cosentino E."/>
            <person name="Cuine S."/>
            <person name="Li-Beisson Y."/>
            <person name="Delledonne M."/>
            <person name="Ballottari M."/>
        </authorList>
    </citation>
    <scope>NUCLEOTIDE SEQUENCE</scope>
    <source>
        <strain evidence="3">211/11P</strain>
        <tissue evidence="3">Whole cell</tissue>
    </source>
</reference>
<dbReference type="OrthoDB" id="515402at2759"/>
<dbReference type="EMBL" id="SIDB01000001">
    <property type="protein sequence ID" value="KAI3437994.1"/>
    <property type="molecule type" value="Genomic_DNA"/>
</dbReference>